<dbReference type="FunFam" id="3.40.50.2000:FF:000065">
    <property type="entry name" value="Glycosyltransferase"/>
    <property type="match status" value="2"/>
</dbReference>
<gene>
    <name evidence="4" type="ORF">FEM48_Zijuj04G0146600</name>
</gene>
<comment type="similarity">
    <text evidence="1">Belongs to the UDP-glycosyltransferase family.</text>
</comment>
<dbReference type="FunFam" id="3.40.50.2000:FF:000027">
    <property type="entry name" value="Glycosyltransferase"/>
    <property type="match status" value="1"/>
</dbReference>
<comment type="caution">
    <text evidence="4">The sequence shown here is derived from an EMBL/GenBank/DDBJ whole genome shotgun (WGS) entry which is preliminary data.</text>
</comment>
<dbReference type="GO" id="GO:0080044">
    <property type="term" value="F:quercetin 7-O-glucosyltransferase activity"/>
    <property type="evidence" value="ECO:0007669"/>
    <property type="project" value="TreeGrafter"/>
</dbReference>
<keyword evidence="3" id="KW-0808">Transferase</keyword>
<evidence type="ECO:0000256" key="3">
    <source>
        <dbReference type="ARBA" id="ARBA00022679"/>
    </source>
</evidence>
<dbReference type="InterPro" id="IPR035595">
    <property type="entry name" value="UDP_glycos_trans_CS"/>
</dbReference>
<keyword evidence="2" id="KW-0328">Glycosyltransferase</keyword>
<dbReference type="InterPro" id="IPR002213">
    <property type="entry name" value="UDP_glucos_trans"/>
</dbReference>
<dbReference type="Gene3D" id="3.40.50.2000">
    <property type="entry name" value="Glycogen Phosphorylase B"/>
    <property type="match status" value="6"/>
</dbReference>
<evidence type="ECO:0000256" key="1">
    <source>
        <dbReference type="ARBA" id="ARBA00009995"/>
    </source>
</evidence>
<evidence type="ECO:0000256" key="2">
    <source>
        <dbReference type="ARBA" id="ARBA00022676"/>
    </source>
</evidence>
<dbReference type="Pfam" id="PF00201">
    <property type="entry name" value="UDPGT"/>
    <property type="match status" value="1"/>
</dbReference>
<organism evidence="4 5">
    <name type="scientific">Ziziphus jujuba var. spinosa</name>
    <dbReference type="NCBI Taxonomy" id="714518"/>
    <lineage>
        <taxon>Eukaryota</taxon>
        <taxon>Viridiplantae</taxon>
        <taxon>Streptophyta</taxon>
        <taxon>Embryophyta</taxon>
        <taxon>Tracheophyta</taxon>
        <taxon>Spermatophyta</taxon>
        <taxon>Magnoliopsida</taxon>
        <taxon>eudicotyledons</taxon>
        <taxon>Gunneridae</taxon>
        <taxon>Pentapetalae</taxon>
        <taxon>rosids</taxon>
        <taxon>fabids</taxon>
        <taxon>Rosales</taxon>
        <taxon>Rhamnaceae</taxon>
        <taxon>Paliureae</taxon>
        <taxon>Ziziphus</taxon>
    </lineage>
</organism>
<evidence type="ECO:0000313" key="5">
    <source>
        <dbReference type="Proteomes" id="UP000813462"/>
    </source>
</evidence>
<name>A0A978VKG3_ZIZJJ</name>
<dbReference type="PROSITE" id="PS00375">
    <property type="entry name" value="UDPGT"/>
    <property type="match status" value="1"/>
</dbReference>
<dbReference type="PANTHER" id="PTHR11926">
    <property type="entry name" value="GLUCOSYL/GLUCURONOSYL TRANSFERASES"/>
    <property type="match status" value="1"/>
</dbReference>
<proteinExistence type="inferred from homology"/>
<dbReference type="SUPFAM" id="SSF53756">
    <property type="entry name" value="UDP-Glycosyltransferase/glycogen phosphorylase"/>
    <property type="match status" value="3"/>
</dbReference>
<dbReference type="EMBL" id="JAEACU010000004">
    <property type="protein sequence ID" value="KAH7533582.1"/>
    <property type="molecule type" value="Genomic_DNA"/>
</dbReference>
<dbReference type="PANTHER" id="PTHR11926:SF1516">
    <property type="entry name" value="GLYCOSYLTRANSFERASE"/>
    <property type="match status" value="1"/>
</dbReference>
<dbReference type="AlphaFoldDB" id="A0A978VKG3"/>
<evidence type="ECO:0000313" key="4">
    <source>
        <dbReference type="EMBL" id="KAH7533582.1"/>
    </source>
</evidence>
<reference evidence="4" key="1">
    <citation type="journal article" date="2021" name="Front. Plant Sci.">
        <title>Chromosome-Scale Genome Assembly for Chinese Sour Jujube and Insights Into Its Genome Evolution and Domestication Signature.</title>
        <authorList>
            <person name="Shen L.-Y."/>
            <person name="Luo H."/>
            <person name="Wang X.-L."/>
            <person name="Wang X.-M."/>
            <person name="Qiu X.-J."/>
            <person name="Liu H."/>
            <person name="Zhou S.-S."/>
            <person name="Jia K.-H."/>
            <person name="Nie S."/>
            <person name="Bao Y.-T."/>
            <person name="Zhang R.-G."/>
            <person name="Yun Q.-Z."/>
            <person name="Chai Y.-H."/>
            <person name="Lu J.-Y."/>
            <person name="Li Y."/>
            <person name="Zhao S.-W."/>
            <person name="Mao J.-F."/>
            <person name="Jia S.-G."/>
            <person name="Mao Y.-M."/>
        </authorList>
    </citation>
    <scope>NUCLEOTIDE SEQUENCE</scope>
    <source>
        <strain evidence="4">AT0</strain>
        <tissue evidence="4">Leaf</tissue>
    </source>
</reference>
<protein>
    <recommendedName>
        <fullName evidence="6">7-deoxyloganetin glucosyltransferase-like</fullName>
    </recommendedName>
</protein>
<evidence type="ECO:0008006" key="6">
    <source>
        <dbReference type="Google" id="ProtNLM"/>
    </source>
</evidence>
<dbReference type="CDD" id="cd03784">
    <property type="entry name" value="GT1_Gtf-like"/>
    <property type="match status" value="3"/>
</dbReference>
<accession>A0A978VKG3</accession>
<dbReference type="Proteomes" id="UP000813462">
    <property type="component" value="Unassembled WGS sequence"/>
</dbReference>
<sequence length="1174" mass="130602">MGSRQEGDRKPHAICIALPFQSHIKALLKFAKLLHFKGFHITFVNTEFNHKRFLKSLGPNSLDGLPDFVFETIPDGLPPCDDDDDGDATQDITSLCESVRTNFLRPFLNKLTSCSPPVTCIVSDGFMSFTITAAEELGIPVALFFSIAACGFMGVKQYSVLKEKGLFPLKDDRLLNNVIDWIPGMKDIRLKDLPSFFRGANPSDVTMFNFLREAVDRAHKATAVVIQTFDALERDVLEAISSTIPHCYAIGPLQLLLDRIPNSHQGINVGYSLWKEDSECLQWLQTKPPNSVVYVNFGSTTVMTPQQLVEFGFGLANSNQPFLWIIRPDLVIGESAVLPAELADQIKEKDRLMDQMGSRQEGDHKPHAICIALPIQSHIKALLKFAKLLHFKGFHITFVNTEFNHKRFLKSLGPNSLDGLPDFVFETIPDGLPPCDDDDDGDATQDIASLCESVRTNCLRPFLNKLTSCSPPVTCIVSDGFMSFTITAAEELGIPVALFFSIAACGFMGVKQYSALKEKGLSPLKDDRLLNNVIDWIPGMKDIRLKDLPSFFRGANPLEVTMFNFAREAADRAHKATAVVIQTFDALERDVLEAISSTIPHSYAIGPLQLLLDHIPEDHPGINVGYSLWKEDSECLQWLQTKPPNSVVYVNFGSTTVMTPQQLVEFGFGLANSNQPFLWIIRPDLVVGESAVLPAELADQIKEKELPADMDSKKGEVADNKTHHVLCIPTPTQSHIKAMLKLAKLLHSRGFHITFVNTEYNHKRFLKSLGPDSLHGLPDFRFETIPDGLPPSDADATQDVVPLIEAIMEKMLAPFCDLVKRLNDMTRTCNDSPPSVTRIVSDGFMPFTIAAGRELGIPVVFFYTIPACSFMGFKELDIIIDWIPGMKDMHVRDMPSFCWSGSTIDHFVLNSCIEATEKAHQASAIIIHTFKALEQDVLDAISSMFPQVFVIGPLQLLLNRIPEHPLKLKYSLWKEESECLQWLNTKPKGSVLYVNFGSIAIMSPEQVAEFGYGIANSKHPFLWIIRPDLVVGETAVLPLEFAAETKGRGLIGSWCPQEEVLNHPSIGGFLTHSGWNSTVESLSSGVPLLCCPFGGDQPTNCRFCCKEWGIGMEMDKEALKREEVEKLVKELMEGEKGKEMRKNVMEWKRLAHEATEPNGSSSIDLDNLVSHLVS</sequence>
<dbReference type="GO" id="GO:0080043">
    <property type="term" value="F:quercetin 3-O-glucosyltransferase activity"/>
    <property type="evidence" value="ECO:0007669"/>
    <property type="project" value="TreeGrafter"/>
</dbReference>